<accession>A0ABY8V6G7</accession>
<sequence>MFKVGVCFMFLSVLILFPFKRSVLSAVDFPDLSEETRGYNEIQYLADQGIIHGYEDGEFKSSQDVTRLQVTMMLVRALELSMDNRPDPGLKDVNPEDRGYRYIATAVDEGVFQGTPDGYFEGRRDITRGEMAIVLAKAFNLEMGSNTVDLRDVAEEETYIRIVVSNRIAIGYPDQKYHQDESTNRQNFSVMLARAIDPKYIEPAFGGSWLTHASNGKVHHCFATMDQGITLEKIVEREGEPVRKERIGERIEAEYGKCIYVFEQEKPRLMRELNYEPMNEEITPTYVHQRIPSPDQTQMNDGKYEEIYTYDEYTVTLQYTSKTGIMERLRIQPNELKNGTWFLESKYFNNLDRADGTPTITNPENQLVLVNKSNVLPADYTPDLTRPDVPFVFGDQDLNKSYMRPEAAEQLERMFQAAEGEGYSILAVSGYRSFDRQDFLFQAEVEESGREAAAKVVAPPGTSEHQTGLTMDVTSPAVNYGLVQRFGQTEAGEWLQAHAYEYGFILRYPKGKESITGYQYEPWHFRYIGKEYATLIHENDLTLEEFFTKMDEM</sequence>
<keyword evidence="1" id="KW-0732">Signal</keyword>
<keyword evidence="3" id="KW-0121">Carboxypeptidase</keyword>
<dbReference type="RefSeq" id="WP_231417542.1">
    <property type="nucleotide sequence ID" value="NZ_CP126446.1"/>
</dbReference>
<dbReference type="GO" id="GO:0004180">
    <property type="term" value="F:carboxypeptidase activity"/>
    <property type="evidence" value="ECO:0007669"/>
    <property type="project" value="UniProtKB-KW"/>
</dbReference>
<protein>
    <submittedName>
        <fullName evidence="3">D-alanyl-D-alanine carboxypeptidase family protein</fullName>
    </submittedName>
</protein>
<keyword evidence="3" id="KW-0645">Protease</keyword>
<dbReference type="Gene3D" id="3.30.1380.10">
    <property type="match status" value="1"/>
</dbReference>
<evidence type="ECO:0000256" key="1">
    <source>
        <dbReference type="ARBA" id="ARBA00022729"/>
    </source>
</evidence>
<evidence type="ECO:0000313" key="3">
    <source>
        <dbReference type="EMBL" id="WIG00165.1"/>
    </source>
</evidence>
<dbReference type="InterPro" id="IPR009045">
    <property type="entry name" value="Zn_M74/Hedgehog-like"/>
</dbReference>
<dbReference type="EMBL" id="CP126446">
    <property type="protein sequence ID" value="WIG00165.1"/>
    <property type="molecule type" value="Genomic_DNA"/>
</dbReference>
<proteinExistence type="predicted"/>
<dbReference type="PROSITE" id="PS51272">
    <property type="entry name" value="SLH"/>
    <property type="match status" value="2"/>
</dbReference>
<dbReference type="InterPro" id="IPR003709">
    <property type="entry name" value="VanY-like_core_dom"/>
</dbReference>
<keyword evidence="3" id="KW-0378">Hydrolase</keyword>
<feature type="domain" description="SLH" evidence="2">
    <location>
        <begin position="25"/>
        <end position="88"/>
    </location>
</feature>
<feature type="domain" description="SLH" evidence="2">
    <location>
        <begin position="90"/>
        <end position="149"/>
    </location>
</feature>
<evidence type="ECO:0000313" key="4">
    <source>
        <dbReference type="Proteomes" id="UP001236652"/>
    </source>
</evidence>
<gene>
    <name evidence="3" type="ORF">QNI29_08380</name>
</gene>
<dbReference type="PANTHER" id="PTHR34385:SF1">
    <property type="entry name" value="PEPTIDOGLYCAN L-ALANYL-D-GLUTAMATE ENDOPEPTIDASE CWLK"/>
    <property type="match status" value="1"/>
</dbReference>
<keyword evidence="4" id="KW-1185">Reference proteome</keyword>
<dbReference type="Pfam" id="PF00395">
    <property type="entry name" value="SLH"/>
    <property type="match status" value="2"/>
</dbReference>
<dbReference type="Pfam" id="PF02557">
    <property type="entry name" value="VanY"/>
    <property type="match status" value="1"/>
</dbReference>
<dbReference type="InterPro" id="IPR058193">
    <property type="entry name" value="VanY/YodJ_core_dom"/>
</dbReference>
<dbReference type="CDD" id="cd14852">
    <property type="entry name" value="LD-carboxypeptidase"/>
    <property type="match status" value="1"/>
</dbReference>
<name>A0ABY8V6G7_9BACI</name>
<organism evidence="3 4">
    <name type="scientific">Pontibacillus chungwhensis</name>
    <dbReference type="NCBI Taxonomy" id="265426"/>
    <lineage>
        <taxon>Bacteria</taxon>
        <taxon>Bacillati</taxon>
        <taxon>Bacillota</taxon>
        <taxon>Bacilli</taxon>
        <taxon>Bacillales</taxon>
        <taxon>Bacillaceae</taxon>
        <taxon>Pontibacillus</taxon>
    </lineage>
</organism>
<evidence type="ECO:0000259" key="2">
    <source>
        <dbReference type="PROSITE" id="PS51272"/>
    </source>
</evidence>
<dbReference type="Proteomes" id="UP001236652">
    <property type="component" value="Chromosome"/>
</dbReference>
<dbReference type="InterPro" id="IPR001119">
    <property type="entry name" value="SLH_dom"/>
</dbReference>
<dbReference type="SUPFAM" id="SSF55166">
    <property type="entry name" value="Hedgehog/DD-peptidase"/>
    <property type="match status" value="1"/>
</dbReference>
<dbReference type="PANTHER" id="PTHR34385">
    <property type="entry name" value="D-ALANYL-D-ALANINE CARBOXYPEPTIDASE"/>
    <property type="match status" value="1"/>
</dbReference>
<dbReference type="InterPro" id="IPR052179">
    <property type="entry name" value="DD-CPase-like"/>
</dbReference>
<reference evidence="3 4" key="1">
    <citation type="submission" date="2023-05" db="EMBL/GenBank/DDBJ databases">
        <title>Comparative genomics reveals the evidence of polycyclic aromatic hydrocarbons degradation in moderately halophilic genus Pontibacillus.</title>
        <authorList>
            <person name="Yang H."/>
            <person name="Qian Z."/>
        </authorList>
    </citation>
    <scope>NUCLEOTIDE SEQUENCE [LARGE SCALE GENOMIC DNA]</scope>
    <source>
        <strain evidence="4">HN14</strain>
    </source>
</reference>